<reference evidence="1 2" key="1">
    <citation type="submission" date="2023-12" db="EMBL/GenBank/DDBJ databases">
        <title>A high-quality genome assembly for Dillenia turbinata (Dilleniales).</title>
        <authorList>
            <person name="Chanderbali A."/>
        </authorList>
    </citation>
    <scope>NUCLEOTIDE SEQUENCE [LARGE SCALE GENOMIC DNA]</scope>
    <source>
        <strain evidence="1">LSX21</strain>
        <tissue evidence="1">Leaf</tissue>
    </source>
</reference>
<protein>
    <submittedName>
        <fullName evidence="1">Uncharacterized protein</fullName>
    </submittedName>
</protein>
<keyword evidence="2" id="KW-1185">Reference proteome</keyword>
<organism evidence="1 2">
    <name type="scientific">Dillenia turbinata</name>
    <dbReference type="NCBI Taxonomy" id="194707"/>
    <lineage>
        <taxon>Eukaryota</taxon>
        <taxon>Viridiplantae</taxon>
        <taxon>Streptophyta</taxon>
        <taxon>Embryophyta</taxon>
        <taxon>Tracheophyta</taxon>
        <taxon>Spermatophyta</taxon>
        <taxon>Magnoliopsida</taxon>
        <taxon>eudicotyledons</taxon>
        <taxon>Gunneridae</taxon>
        <taxon>Pentapetalae</taxon>
        <taxon>Dilleniales</taxon>
        <taxon>Dilleniaceae</taxon>
        <taxon>Dillenia</taxon>
    </lineage>
</organism>
<comment type="caution">
    <text evidence="1">The sequence shown here is derived from an EMBL/GenBank/DDBJ whole genome shotgun (WGS) entry which is preliminary data.</text>
</comment>
<dbReference type="EMBL" id="JBAMMX010000010">
    <property type="protein sequence ID" value="KAK6932095.1"/>
    <property type="molecule type" value="Genomic_DNA"/>
</dbReference>
<name>A0AAN8VD18_9MAGN</name>
<proteinExistence type="predicted"/>
<gene>
    <name evidence="1" type="ORF">RJ641_001719</name>
</gene>
<accession>A0AAN8VD18</accession>
<sequence length="108" mass="11970">MQSLVEMENKLEGSFSTGEGYQNLSPKNPLVVKRARTKALRKRVEGMKANYLNSIRVTQAMTLNILQTILPSIFCTLMGFSGACAQAFESIQNLDKEAREGNEITLGK</sequence>
<dbReference type="Proteomes" id="UP001370490">
    <property type="component" value="Unassembled WGS sequence"/>
</dbReference>
<evidence type="ECO:0000313" key="2">
    <source>
        <dbReference type="Proteomes" id="UP001370490"/>
    </source>
</evidence>
<evidence type="ECO:0000313" key="1">
    <source>
        <dbReference type="EMBL" id="KAK6932095.1"/>
    </source>
</evidence>
<dbReference type="AlphaFoldDB" id="A0AAN8VD18"/>